<evidence type="ECO:0000256" key="7">
    <source>
        <dbReference type="SAM" id="MobiDB-lite"/>
    </source>
</evidence>
<accession>A0A5C1EAQ1</accession>
<reference evidence="9 10" key="1">
    <citation type="submission" date="2017-07" db="EMBL/GenBank/DDBJ databases">
        <title>Complete genome sequence of Oryzomicrobium terrae TPP412.</title>
        <authorList>
            <person name="Chiu L.-W."/>
            <person name="Lo K.-J."/>
            <person name="Tsai Y.-M."/>
            <person name="Lin S.-S."/>
            <person name="Kuo C.-H."/>
            <person name="Liu C.-T."/>
        </authorList>
    </citation>
    <scope>NUCLEOTIDE SEQUENCE [LARGE SCALE GENOMIC DNA]</scope>
    <source>
        <strain evidence="9 10">TPP412</strain>
    </source>
</reference>
<evidence type="ECO:0000256" key="4">
    <source>
        <dbReference type="ARBA" id="ARBA00022741"/>
    </source>
</evidence>
<dbReference type="EMBL" id="CP022579">
    <property type="protein sequence ID" value="QEL65765.1"/>
    <property type="molecule type" value="Genomic_DNA"/>
</dbReference>
<keyword evidence="3 6" id="KW-0808">Transferase</keyword>
<dbReference type="GO" id="GO:0005524">
    <property type="term" value="F:ATP binding"/>
    <property type="evidence" value="ECO:0007669"/>
    <property type="project" value="UniProtKB-UniRule"/>
</dbReference>
<evidence type="ECO:0000256" key="2">
    <source>
        <dbReference type="ARBA" id="ARBA00011233"/>
    </source>
</evidence>
<dbReference type="GO" id="GO:0009236">
    <property type="term" value="P:cobalamin biosynthetic process"/>
    <property type="evidence" value="ECO:0007669"/>
    <property type="project" value="UniProtKB-UniRule"/>
</dbReference>
<feature type="region of interest" description="Disordered" evidence="7">
    <location>
        <begin position="1"/>
        <end position="29"/>
    </location>
</feature>
<dbReference type="InterPro" id="IPR036451">
    <property type="entry name" value="CblAdoTrfase-like_sf"/>
</dbReference>
<dbReference type="PANTHER" id="PTHR12213">
    <property type="entry name" value="CORRINOID ADENOSYLTRANSFERASE"/>
    <property type="match status" value="1"/>
</dbReference>
<dbReference type="SUPFAM" id="SSF89028">
    <property type="entry name" value="Cobalamin adenosyltransferase-like"/>
    <property type="match status" value="1"/>
</dbReference>
<dbReference type="Gene3D" id="1.20.1200.10">
    <property type="entry name" value="Cobalamin adenosyltransferase-like"/>
    <property type="match status" value="1"/>
</dbReference>
<dbReference type="InterPro" id="IPR016030">
    <property type="entry name" value="CblAdoTrfase-like"/>
</dbReference>
<keyword evidence="6" id="KW-0169">Cobalamin biosynthesis</keyword>
<keyword evidence="4 6" id="KW-0547">Nucleotide-binding</keyword>
<dbReference type="EC" id="2.5.1.-" evidence="6"/>
<proteinExistence type="inferred from homology"/>
<sequence length="189" mass="20426">MGNRLSKIVTRTGDAGTTGLGDGSRVGKDSPRIDALGEVDELNSLIGVLRATALPESIAARVQEVLSVVQHDLFDLGGELCIPGATTMKAEQVAQLEEWAEEFNAALTPLKEFILPGGTSAAAHAHLARTVCRRAERSVVHLAHHEKVSEFARRYLNRLSDLLFILGRSLNKEAGGSDVLWRHNRGQQG</sequence>
<name>A0A5C1EAQ1_9RHOO</name>
<evidence type="ECO:0000313" key="9">
    <source>
        <dbReference type="EMBL" id="QEL65765.1"/>
    </source>
</evidence>
<dbReference type="GO" id="GO:0008817">
    <property type="term" value="F:corrinoid adenosyltransferase activity"/>
    <property type="evidence" value="ECO:0007669"/>
    <property type="project" value="TreeGrafter"/>
</dbReference>
<feature type="domain" description="Cobalamin adenosyltransferase-like" evidence="8">
    <location>
        <begin position="8"/>
        <end position="169"/>
    </location>
</feature>
<dbReference type="NCBIfam" id="TIGR00636">
    <property type="entry name" value="PduO_Nterm"/>
    <property type="match status" value="1"/>
</dbReference>
<dbReference type="Pfam" id="PF01923">
    <property type="entry name" value="Cob_adeno_trans"/>
    <property type="match status" value="1"/>
</dbReference>
<keyword evidence="10" id="KW-1185">Reference proteome</keyword>
<dbReference type="AlphaFoldDB" id="A0A5C1EAQ1"/>
<dbReference type="Proteomes" id="UP000323671">
    <property type="component" value="Chromosome"/>
</dbReference>
<organism evidence="9 10">
    <name type="scientific">Oryzomicrobium terrae</name>
    <dbReference type="NCBI Taxonomy" id="1735038"/>
    <lineage>
        <taxon>Bacteria</taxon>
        <taxon>Pseudomonadati</taxon>
        <taxon>Pseudomonadota</taxon>
        <taxon>Betaproteobacteria</taxon>
        <taxon>Rhodocyclales</taxon>
        <taxon>Rhodocyclaceae</taxon>
        <taxon>Oryzomicrobium</taxon>
    </lineage>
</organism>
<gene>
    <name evidence="9" type="primary">pduO</name>
    <name evidence="9" type="ORF">OTERR_22890</name>
</gene>
<evidence type="ECO:0000256" key="1">
    <source>
        <dbReference type="ARBA" id="ARBA00007487"/>
    </source>
</evidence>
<dbReference type="RefSeq" id="WP_054621199.1">
    <property type="nucleotide sequence ID" value="NZ_CP022579.1"/>
</dbReference>
<protein>
    <recommendedName>
        <fullName evidence="6">Cobalamin adenosyltransferase</fullName>
        <ecNumber evidence="6">2.5.1.-</ecNumber>
    </recommendedName>
</protein>
<comment type="similarity">
    <text evidence="1 6">Belongs to the Cob(I)alamin adenosyltransferase family.</text>
</comment>
<evidence type="ECO:0000256" key="5">
    <source>
        <dbReference type="ARBA" id="ARBA00022840"/>
    </source>
</evidence>
<comment type="catalytic activity">
    <reaction evidence="6">
        <text>2 cob(II)alamin + AH2 + 2 ATP = 2 adenosylcob(III)alamin + 2 triphosphate + A + 2 H(+)</text>
        <dbReference type="Rhea" id="RHEA:53304"/>
        <dbReference type="ChEBI" id="CHEBI:13193"/>
        <dbReference type="ChEBI" id="CHEBI:15378"/>
        <dbReference type="ChEBI" id="CHEBI:16304"/>
        <dbReference type="ChEBI" id="CHEBI:17499"/>
        <dbReference type="ChEBI" id="CHEBI:18036"/>
        <dbReference type="ChEBI" id="CHEBI:18408"/>
        <dbReference type="ChEBI" id="CHEBI:30616"/>
    </reaction>
</comment>
<dbReference type="PANTHER" id="PTHR12213:SF0">
    <property type="entry name" value="CORRINOID ADENOSYLTRANSFERASE MMAB"/>
    <property type="match status" value="1"/>
</dbReference>
<dbReference type="KEGG" id="otr:OTERR_22890"/>
<evidence type="ECO:0000313" key="10">
    <source>
        <dbReference type="Proteomes" id="UP000323671"/>
    </source>
</evidence>
<dbReference type="FunFam" id="1.20.1200.10:FF:000001">
    <property type="entry name" value="Cob(I)yrinic acid a,c-diamide adenosyltransferase"/>
    <property type="match status" value="1"/>
</dbReference>
<dbReference type="InterPro" id="IPR029499">
    <property type="entry name" value="PduO-typ"/>
</dbReference>
<evidence type="ECO:0000256" key="6">
    <source>
        <dbReference type="RuleBase" id="RU366026"/>
    </source>
</evidence>
<comment type="subunit">
    <text evidence="2">Homotrimer.</text>
</comment>
<evidence type="ECO:0000256" key="3">
    <source>
        <dbReference type="ARBA" id="ARBA00022679"/>
    </source>
</evidence>
<keyword evidence="5 6" id="KW-0067">ATP-binding</keyword>
<evidence type="ECO:0000259" key="8">
    <source>
        <dbReference type="Pfam" id="PF01923"/>
    </source>
</evidence>